<evidence type="ECO:0000256" key="1">
    <source>
        <dbReference type="ARBA" id="ARBA00006484"/>
    </source>
</evidence>
<dbReference type="PANTHER" id="PTHR42879:SF2">
    <property type="entry name" value="3-OXOACYL-[ACYL-CARRIER-PROTEIN] REDUCTASE FABG"/>
    <property type="match status" value="1"/>
</dbReference>
<dbReference type="CDD" id="cd05233">
    <property type="entry name" value="SDR_c"/>
    <property type="match status" value="1"/>
</dbReference>
<dbReference type="EMBL" id="JACOOL010000002">
    <property type="protein sequence ID" value="MBC5636029.1"/>
    <property type="molecule type" value="Genomic_DNA"/>
</dbReference>
<dbReference type="InterPro" id="IPR002347">
    <property type="entry name" value="SDR_fam"/>
</dbReference>
<organism evidence="2 3">
    <name type="scientific">Ornithinibacillus hominis</name>
    <dbReference type="NCBI Taxonomy" id="2763055"/>
    <lineage>
        <taxon>Bacteria</taxon>
        <taxon>Bacillati</taxon>
        <taxon>Bacillota</taxon>
        <taxon>Bacilli</taxon>
        <taxon>Bacillales</taxon>
        <taxon>Bacillaceae</taxon>
        <taxon>Ornithinibacillus</taxon>
    </lineage>
</organism>
<dbReference type="Proteomes" id="UP000637359">
    <property type="component" value="Unassembled WGS sequence"/>
</dbReference>
<dbReference type="NCBIfam" id="NF047420">
    <property type="entry name" value="EF_P_mod_YmfI"/>
    <property type="match status" value="1"/>
</dbReference>
<comment type="similarity">
    <text evidence="1">Belongs to the short-chain dehydrogenases/reductases (SDR) family.</text>
</comment>
<dbReference type="InterPro" id="IPR050259">
    <property type="entry name" value="SDR"/>
</dbReference>
<keyword evidence="3" id="KW-1185">Reference proteome</keyword>
<dbReference type="Pfam" id="PF13561">
    <property type="entry name" value="adh_short_C2"/>
    <property type="match status" value="1"/>
</dbReference>
<dbReference type="SUPFAM" id="SSF51735">
    <property type="entry name" value="NAD(P)-binding Rossmann-fold domains"/>
    <property type="match status" value="1"/>
</dbReference>
<dbReference type="PRINTS" id="PR00081">
    <property type="entry name" value="GDHRDH"/>
</dbReference>
<sequence>MGNVLIIGASGEIGSQIALQLGKEGYSLILHYHQNYHSLEQLIKEIPDHQLLDCIQADLTNEQGINRLIGNIAYPIDAVIFSSGIAYYGLLQDTPEKVMDDMLSIHVKAPLAIVKSILPDMIRRKSGKIIMISSIWGEIGASYEVVYSTVKGAQNAFVKALAKEVGPSGITVNAISPGFIDTKMNPLSQEEKAQLMEEIPLNRPGKPEDVANAVTFLLSQQGAYIHGEILRISGGWD</sequence>
<reference evidence="2" key="1">
    <citation type="submission" date="2020-08" db="EMBL/GenBank/DDBJ databases">
        <title>Genome public.</title>
        <authorList>
            <person name="Liu C."/>
            <person name="Sun Q."/>
        </authorList>
    </citation>
    <scope>NUCLEOTIDE SEQUENCE</scope>
    <source>
        <strain evidence="2">BX22</strain>
    </source>
</reference>
<evidence type="ECO:0000313" key="2">
    <source>
        <dbReference type="EMBL" id="MBC5636029.1"/>
    </source>
</evidence>
<gene>
    <name evidence="2" type="ORF">H8S33_04215</name>
</gene>
<protein>
    <submittedName>
        <fullName evidence="2">SDR family oxidoreductase</fullName>
    </submittedName>
</protein>
<dbReference type="Gene3D" id="3.40.50.720">
    <property type="entry name" value="NAD(P)-binding Rossmann-like Domain"/>
    <property type="match status" value="1"/>
</dbReference>
<dbReference type="PANTHER" id="PTHR42879">
    <property type="entry name" value="3-OXOACYL-(ACYL-CARRIER-PROTEIN) REDUCTASE"/>
    <property type="match status" value="1"/>
</dbReference>
<name>A0A923L3Y2_9BACI</name>
<dbReference type="AlphaFoldDB" id="A0A923L3Y2"/>
<accession>A0A923L3Y2</accession>
<proteinExistence type="inferred from homology"/>
<dbReference type="InterPro" id="IPR036291">
    <property type="entry name" value="NAD(P)-bd_dom_sf"/>
</dbReference>
<comment type="caution">
    <text evidence="2">The sequence shown here is derived from an EMBL/GenBank/DDBJ whole genome shotgun (WGS) entry which is preliminary data.</text>
</comment>
<dbReference type="RefSeq" id="WP_186868736.1">
    <property type="nucleotide sequence ID" value="NZ_JACOOL010000002.1"/>
</dbReference>
<evidence type="ECO:0000313" key="3">
    <source>
        <dbReference type="Proteomes" id="UP000637359"/>
    </source>
</evidence>